<reference evidence="1 2" key="1">
    <citation type="journal article" date="2009" name="Proc. Natl. Acad. Sci. U.S.A.">
        <title>Biogeography of the Sulfolobus islandicus pan-genome.</title>
        <authorList>
            <person name="Reno M.L."/>
            <person name="Held N.L."/>
            <person name="Fields C.J."/>
            <person name="Burke P.V."/>
            <person name="Whitaker R.J."/>
        </authorList>
    </citation>
    <scope>NUCLEOTIDE SEQUENCE [LARGE SCALE GENOMIC DNA]</scope>
    <source>
        <strain evidence="2">Y.G.57.14 / Yellowstone #1</strain>
    </source>
</reference>
<sequence>MRRAREKGKLTVREAIIAILAAKGSATLDYLVERTGYNKNLVLVTLSNMAKEGIISRGWMKYAGKKFRIYRLKGREELIR</sequence>
<dbReference type="InterPro" id="IPR036388">
    <property type="entry name" value="WH-like_DNA-bd_sf"/>
</dbReference>
<dbReference type="AlphaFoldDB" id="C3N6S5"/>
<dbReference type="InterPro" id="IPR008848">
    <property type="entry name" value="Plasmid_regulator_arc"/>
</dbReference>
<dbReference type="SUPFAM" id="SSF46785">
    <property type="entry name" value="Winged helix' DNA-binding domain"/>
    <property type="match status" value="1"/>
</dbReference>
<accession>C3N6S5</accession>
<protein>
    <submittedName>
        <fullName evidence="1">Plasmid regulator</fullName>
    </submittedName>
</protein>
<dbReference type="EMBL" id="CP001403">
    <property type="protein sequence ID" value="ACP45919.1"/>
    <property type="molecule type" value="Genomic_DNA"/>
</dbReference>
<gene>
    <name evidence="1" type="ordered locus">YG5714_1658</name>
</gene>
<organism evidence="1 2">
    <name type="scientific">Saccharolobus islandicus (strain Y.G.57.14 / Yellowstone #1)</name>
    <name type="common">Sulfolobus islandicus</name>
    <dbReference type="NCBI Taxonomy" id="439386"/>
    <lineage>
        <taxon>Archaea</taxon>
        <taxon>Thermoproteota</taxon>
        <taxon>Thermoprotei</taxon>
        <taxon>Sulfolobales</taxon>
        <taxon>Sulfolobaceae</taxon>
        <taxon>Saccharolobus</taxon>
    </lineage>
</organism>
<evidence type="ECO:0000313" key="2">
    <source>
        <dbReference type="Proteomes" id="UP000002308"/>
    </source>
</evidence>
<evidence type="ECO:0000313" key="1">
    <source>
        <dbReference type="EMBL" id="ACP45919.1"/>
    </source>
</evidence>
<dbReference type="InterPro" id="IPR036390">
    <property type="entry name" value="WH_DNA-bd_sf"/>
</dbReference>
<dbReference type="RefSeq" id="WP_012716293.1">
    <property type="nucleotide sequence ID" value="NC_012622.1"/>
</dbReference>
<dbReference type="Proteomes" id="UP000002308">
    <property type="component" value="Chromosome"/>
</dbReference>
<dbReference type="Pfam" id="PF05584">
    <property type="entry name" value="Sulfolobus_pRN"/>
    <property type="match status" value="1"/>
</dbReference>
<dbReference type="KEGG" id="siy:YG5714_1658"/>
<name>C3N6S5_SACI7</name>
<dbReference type="GeneID" id="7807056"/>
<dbReference type="HOGENOM" id="CLU_195721_0_0_2"/>
<dbReference type="Gene3D" id="1.10.10.10">
    <property type="entry name" value="Winged helix-like DNA-binding domain superfamily/Winged helix DNA-binding domain"/>
    <property type="match status" value="1"/>
</dbReference>
<proteinExistence type="predicted"/>